<sequence length="320" mass="35426">MHVLFIVDPLPLLKAYKDTSVAMMRALIKRGHSISIALQGDLFIETGRVFVRSRTIQIEENANLHGHAWWTYTSEDNELPVVHFDATIMRKDPPFDMEYVYSTHLLEYAGQQGAKVFNSGAAIRNHPEKLSITEFAEFTAPTLVTRDMARIRQFHAQHQDIVVKPLDGMGGSGVFRVLQNEGNLNAILELLTQEGNRTIMAQRYIPEITNGDKRILLIDGAPVPYALARIPLAGETRGNLAAGGRGVAQKLTERDQQIAQAIAPVLRQRGLLLVGLDVIGDYVTEINVTSPTCFVEITEQTGFDVADHFAQALEKAVLSA</sequence>
<dbReference type="GO" id="GO:0004363">
    <property type="term" value="F:glutathione synthase activity"/>
    <property type="evidence" value="ECO:0007669"/>
    <property type="project" value="UniProtKB-EC"/>
</dbReference>
<keyword evidence="9" id="KW-0464">Manganese</keyword>
<dbReference type="NCBIfam" id="NF003573">
    <property type="entry name" value="PRK05246.1"/>
    <property type="match status" value="1"/>
</dbReference>
<dbReference type="InterPro" id="IPR016185">
    <property type="entry name" value="PreATP-grasp_dom_sf"/>
</dbReference>
<keyword evidence="3 10" id="KW-0436">Ligase</keyword>
<dbReference type="SUPFAM" id="SSF56059">
    <property type="entry name" value="Glutathione synthetase ATP-binding domain-like"/>
    <property type="match status" value="1"/>
</dbReference>
<evidence type="ECO:0000256" key="3">
    <source>
        <dbReference type="ARBA" id="ARBA00022598"/>
    </source>
</evidence>
<evidence type="ECO:0000256" key="8">
    <source>
        <dbReference type="ARBA" id="ARBA00022842"/>
    </source>
</evidence>
<dbReference type="PANTHER" id="PTHR21621">
    <property type="entry name" value="RIBOSOMAL PROTEIN S6 MODIFICATION PROTEIN"/>
    <property type="match status" value="1"/>
</dbReference>
<comment type="cofactor">
    <cofactor evidence="1">
        <name>Mn(2+)</name>
        <dbReference type="ChEBI" id="CHEBI:29035"/>
    </cofactor>
</comment>
<dbReference type="Gene3D" id="3.30.470.20">
    <property type="entry name" value="ATP-grasp fold, B domain"/>
    <property type="match status" value="1"/>
</dbReference>
<dbReference type="Gene3D" id="3.30.1490.20">
    <property type="entry name" value="ATP-grasp fold, A domain"/>
    <property type="match status" value="1"/>
</dbReference>
<dbReference type="NCBIfam" id="TIGR01380">
    <property type="entry name" value="glut_syn"/>
    <property type="match status" value="1"/>
</dbReference>
<keyword evidence="13" id="KW-1185">Reference proteome</keyword>
<comment type="similarity">
    <text evidence="10">Belongs to the prokaryotic GSH synthase family.</text>
</comment>
<comment type="pathway">
    <text evidence="10">Sulfur metabolism; glutathione biosynthesis; glutathione from L-cysteine and L-glutamate: step 2/2.</text>
</comment>
<feature type="domain" description="ATP-grasp" evidence="11">
    <location>
        <begin position="129"/>
        <end position="314"/>
    </location>
</feature>
<keyword evidence="7 10" id="KW-0067">ATP-binding</keyword>
<dbReference type="PANTHER" id="PTHR21621:SF4">
    <property type="entry name" value="GLUTATHIONE SYNTHETASE"/>
    <property type="match status" value="1"/>
</dbReference>
<dbReference type="Pfam" id="PF02955">
    <property type="entry name" value="GSH-S_ATP"/>
    <property type="match status" value="1"/>
</dbReference>
<evidence type="ECO:0000256" key="2">
    <source>
        <dbReference type="ARBA" id="ARBA00001946"/>
    </source>
</evidence>
<evidence type="ECO:0000313" key="13">
    <source>
        <dbReference type="Proteomes" id="UP000635316"/>
    </source>
</evidence>
<gene>
    <name evidence="10 12" type="primary">gshB</name>
    <name evidence="12" type="ORF">JHL22_13170</name>
</gene>
<comment type="caution">
    <text evidence="12">The sequence shown here is derived from an EMBL/GenBank/DDBJ whole genome shotgun (WGS) entry which is preliminary data.</text>
</comment>
<proteinExistence type="inferred from homology"/>
<dbReference type="Pfam" id="PF02951">
    <property type="entry name" value="GSH-S_N"/>
    <property type="match status" value="1"/>
</dbReference>
<keyword evidence="6 10" id="KW-0547">Nucleotide-binding</keyword>
<evidence type="ECO:0000313" key="12">
    <source>
        <dbReference type="EMBL" id="MBK1782163.1"/>
    </source>
</evidence>
<name>A0ABS1EGL3_9BURK</name>
<reference evidence="12 13" key="1">
    <citation type="submission" date="2020-12" db="EMBL/GenBank/DDBJ databases">
        <authorList>
            <person name="Lu T."/>
            <person name="Wang Q."/>
            <person name="Han X."/>
        </authorList>
    </citation>
    <scope>NUCLEOTIDE SEQUENCE [LARGE SCALE GENOMIC DNA]</scope>
    <source>
        <strain evidence="12 13">WQ 585</strain>
    </source>
</reference>
<evidence type="ECO:0000256" key="9">
    <source>
        <dbReference type="ARBA" id="ARBA00023211"/>
    </source>
</evidence>
<evidence type="ECO:0000256" key="4">
    <source>
        <dbReference type="ARBA" id="ARBA00022684"/>
    </source>
</evidence>
<accession>A0ABS1EGL3</accession>
<keyword evidence="4 10" id="KW-0317">Glutathione biosynthesis</keyword>
<evidence type="ECO:0000256" key="5">
    <source>
        <dbReference type="ARBA" id="ARBA00022723"/>
    </source>
</evidence>
<dbReference type="PROSITE" id="PS50975">
    <property type="entry name" value="ATP_GRASP"/>
    <property type="match status" value="1"/>
</dbReference>
<evidence type="ECO:0000259" key="11">
    <source>
        <dbReference type="PROSITE" id="PS50975"/>
    </source>
</evidence>
<dbReference type="SUPFAM" id="SSF52440">
    <property type="entry name" value="PreATP-grasp domain"/>
    <property type="match status" value="1"/>
</dbReference>
<evidence type="ECO:0000256" key="10">
    <source>
        <dbReference type="HAMAP-Rule" id="MF_00162"/>
    </source>
</evidence>
<keyword evidence="8" id="KW-0460">Magnesium</keyword>
<dbReference type="InterPro" id="IPR004215">
    <property type="entry name" value="GSHS_N"/>
</dbReference>
<dbReference type="EMBL" id="JAENGP010000015">
    <property type="protein sequence ID" value="MBK1782163.1"/>
    <property type="molecule type" value="Genomic_DNA"/>
</dbReference>
<protein>
    <recommendedName>
        <fullName evidence="10">Glutathione synthetase</fullName>
        <ecNumber evidence="10">6.3.2.3</ecNumber>
    </recommendedName>
    <alternativeName>
        <fullName evidence="10">GSH synthetase</fullName>
        <shortName evidence="10">GSH-S</shortName>
        <shortName evidence="10">GSHase</shortName>
    </alternativeName>
    <alternativeName>
        <fullName evidence="10">Glutathione synthase</fullName>
    </alternativeName>
</protein>
<keyword evidence="5" id="KW-0479">Metal-binding</keyword>
<organism evidence="12 13">
    <name type="scientific">Advenella mandrilli</name>
    <dbReference type="NCBI Taxonomy" id="2800330"/>
    <lineage>
        <taxon>Bacteria</taxon>
        <taxon>Pseudomonadati</taxon>
        <taxon>Pseudomonadota</taxon>
        <taxon>Betaproteobacteria</taxon>
        <taxon>Burkholderiales</taxon>
        <taxon>Alcaligenaceae</taxon>
    </lineage>
</organism>
<dbReference type="InterPro" id="IPR011761">
    <property type="entry name" value="ATP-grasp"/>
</dbReference>
<dbReference type="InterPro" id="IPR006284">
    <property type="entry name" value="Glut_synth_pro"/>
</dbReference>
<dbReference type="InterPro" id="IPR013815">
    <property type="entry name" value="ATP_grasp_subdomain_1"/>
</dbReference>
<comment type="cofactor">
    <cofactor evidence="2">
        <name>Mg(2+)</name>
        <dbReference type="ChEBI" id="CHEBI:18420"/>
    </cofactor>
</comment>
<evidence type="ECO:0000256" key="6">
    <source>
        <dbReference type="ARBA" id="ARBA00022741"/>
    </source>
</evidence>
<dbReference type="RefSeq" id="WP_200238357.1">
    <property type="nucleotide sequence ID" value="NZ_JAENGP010000015.1"/>
</dbReference>
<comment type="catalytic activity">
    <reaction evidence="10">
        <text>gamma-L-glutamyl-L-cysteine + glycine + ATP = glutathione + ADP + phosphate + H(+)</text>
        <dbReference type="Rhea" id="RHEA:13557"/>
        <dbReference type="ChEBI" id="CHEBI:15378"/>
        <dbReference type="ChEBI" id="CHEBI:30616"/>
        <dbReference type="ChEBI" id="CHEBI:43474"/>
        <dbReference type="ChEBI" id="CHEBI:57305"/>
        <dbReference type="ChEBI" id="CHEBI:57925"/>
        <dbReference type="ChEBI" id="CHEBI:58173"/>
        <dbReference type="ChEBI" id="CHEBI:456216"/>
        <dbReference type="EC" id="6.3.2.3"/>
    </reaction>
</comment>
<dbReference type="Gene3D" id="3.40.50.20">
    <property type="match status" value="1"/>
</dbReference>
<dbReference type="HAMAP" id="MF_00162">
    <property type="entry name" value="GSH_S"/>
    <property type="match status" value="1"/>
</dbReference>
<evidence type="ECO:0000256" key="1">
    <source>
        <dbReference type="ARBA" id="ARBA00001936"/>
    </source>
</evidence>
<dbReference type="InterPro" id="IPR004218">
    <property type="entry name" value="GSHS_ATP-bd"/>
</dbReference>
<dbReference type="Proteomes" id="UP000635316">
    <property type="component" value="Unassembled WGS sequence"/>
</dbReference>
<evidence type="ECO:0000256" key="7">
    <source>
        <dbReference type="ARBA" id="ARBA00022840"/>
    </source>
</evidence>
<dbReference type="EC" id="6.3.2.3" evidence="10"/>